<dbReference type="EMBL" id="JALHAT010000008">
    <property type="protein sequence ID" value="MCJ1960482.1"/>
    <property type="molecule type" value="Genomic_DNA"/>
</dbReference>
<feature type="compositionally biased region" description="Pro residues" evidence="1">
    <location>
        <begin position="33"/>
        <end position="42"/>
    </location>
</feature>
<dbReference type="InterPro" id="IPR025351">
    <property type="entry name" value="Pvc16_N"/>
</dbReference>
<feature type="region of interest" description="Disordered" evidence="1">
    <location>
        <begin position="33"/>
        <end position="58"/>
    </location>
</feature>
<dbReference type="RefSeq" id="WP_243798646.1">
    <property type="nucleotide sequence ID" value="NZ_JALHAT010000008.1"/>
</dbReference>
<accession>A0ABT0ABB1</accession>
<organism evidence="3 4">
    <name type="scientific">Novosphingobium mangrovi</name>
    <name type="common">ex Hu et al. 2023</name>
    <dbReference type="NCBI Taxonomy" id="2930094"/>
    <lineage>
        <taxon>Bacteria</taxon>
        <taxon>Pseudomonadati</taxon>
        <taxon>Pseudomonadota</taxon>
        <taxon>Alphaproteobacteria</taxon>
        <taxon>Sphingomonadales</taxon>
        <taxon>Sphingomonadaceae</taxon>
        <taxon>Novosphingobium</taxon>
    </lineage>
</organism>
<feature type="region of interest" description="Disordered" evidence="1">
    <location>
        <begin position="222"/>
        <end position="248"/>
    </location>
</feature>
<protein>
    <submittedName>
        <fullName evidence="3">DUF4255 domain-containing protein</fullName>
    </submittedName>
</protein>
<dbReference type="Pfam" id="PF14065">
    <property type="entry name" value="Pvc16_N"/>
    <property type="match status" value="1"/>
</dbReference>
<evidence type="ECO:0000259" key="2">
    <source>
        <dbReference type="Pfam" id="PF14065"/>
    </source>
</evidence>
<comment type="caution">
    <text evidence="3">The sequence shown here is derived from an EMBL/GenBank/DDBJ whole genome shotgun (WGS) entry which is preliminary data.</text>
</comment>
<gene>
    <name evidence="3" type="ORF">MTR65_07315</name>
</gene>
<evidence type="ECO:0000313" key="3">
    <source>
        <dbReference type="EMBL" id="MCJ1960482.1"/>
    </source>
</evidence>
<name>A0ABT0ABB1_9SPHN</name>
<feature type="domain" description="Pvc16 N-terminal" evidence="2">
    <location>
        <begin position="14"/>
        <end position="217"/>
    </location>
</feature>
<sequence>MSAQLAIPATTYLLKTIIEDRLAAAYQGLPTPPVLVAPPPRPAQSAPGNSQPQQAAESPSLTLFMHHAGPNGAWRNMHEPVVNSAGQRIRRDPLVLDLQYLLAAHGADLEREALLGIAMSALHRNAIIPRPMITQMLGRIAAPNPAEKLLDRLPSAQLADPDHQPETITVSQLPVDIDTSTKLWSAFQSPIRPCALYQVTTVFLEIEEAYPPPLAVETVRISGRPEPTGSESPFAPDVILSRAAQDEA</sequence>
<evidence type="ECO:0000313" key="4">
    <source>
        <dbReference type="Proteomes" id="UP001162802"/>
    </source>
</evidence>
<reference evidence="3" key="1">
    <citation type="submission" date="2022-03" db="EMBL/GenBank/DDBJ databases">
        <title>Identification of a novel bacterium isolated from mangrove sediments.</title>
        <authorList>
            <person name="Pan X."/>
        </authorList>
    </citation>
    <scope>NUCLEOTIDE SEQUENCE</scope>
    <source>
        <strain evidence="3">B2637</strain>
    </source>
</reference>
<evidence type="ECO:0000256" key="1">
    <source>
        <dbReference type="SAM" id="MobiDB-lite"/>
    </source>
</evidence>
<proteinExistence type="predicted"/>
<dbReference type="Proteomes" id="UP001162802">
    <property type="component" value="Unassembled WGS sequence"/>
</dbReference>
<keyword evidence="4" id="KW-1185">Reference proteome</keyword>
<feature type="compositionally biased region" description="Polar residues" evidence="1">
    <location>
        <begin position="46"/>
        <end position="58"/>
    </location>
</feature>